<evidence type="ECO:0000313" key="1">
    <source>
        <dbReference type="EMBL" id="GGB10223.1"/>
    </source>
</evidence>
<proteinExistence type="predicted"/>
<sequence>MTGVEEHRVMHDDELPARIATTADVDPRAKVGPDSLVWHLAQIREYAQISSGCIVGRGVYIGPGVIVGRNCKIQNYALIYEPALLEDGVFVGPAVVFTNDSYPRAINLDGSRQTNDDWEAVGVTVRTGASIGARAVCVAPITIGRYALVAAGSVVTKNVPDFAVVVGVPARQTGWVGRAGLPLVPTDDGGFVCPRTGERYVEHEGVLSPR</sequence>
<dbReference type="Pfam" id="PF14602">
    <property type="entry name" value="Hexapep_2"/>
    <property type="match status" value="2"/>
</dbReference>
<dbReference type="Proteomes" id="UP000606922">
    <property type="component" value="Unassembled WGS sequence"/>
</dbReference>
<dbReference type="CDD" id="cd03358">
    <property type="entry name" value="LbH_WxcM_N_like"/>
    <property type="match status" value="1"/>
</dbReference>
<evidence type="ECO:0000313" key="2">
    <source>
        <dbReference type="Proteomes" id="UP000606922"/>
    </source>
</evidence>
<organism evidence="1 2">
    <name type="scientific">Conyzicola nivalis</name>
    <dbReference type="NCBI Taxonomy" id="1477021"/>
    <lineage>
        <taxon>Bacteria</taxon>
        <taxon>Bacillati</taxon>
        <taxon>Actinomycetota</taxon>
        <taxon>Actinomycetes</taxon>
        <taxon>Micrococcales</taxon>
        <taxon>Microbacteriaceae</taxon>
        <taxon>Conyzicola</taxon>
    </lineage>
</organism>
<dbReference type="GO" id="GO:0016779">
    <property type="term" value="F:nucleotidyltransferase activity"/>
    <property type="evidence" value="ECO:0007669"/>
    <property type="project" value="UniProtKB-KW"/>
</dbReference>
<dbReference type="EMBL" id="BMGB01000001">
    <property type="protein sequence ID" value="GGB10223.1"/>
    <property type="molecule type" value="Genomic_DNA"/>
</dbReference>
<name>A0A916SPG1_9MICO</name>
<dbReference type="PANTHER" id="PTHR43300:SF4">
    <property type="entry name" value="ACYL-[ACYL-CARRIER-PROTEIN]--UDP-N-ACETYLGLUCOSAMINE O-ACYLTRANSFERASE"/>
    <property type="match status" value="1"/>
</dbReference>
<protein>
    <submittedName>
        <fullName evidence="1">Acetylglucosamine-1-phosphate uridylyltransferase</fullName>
    </submittedName>
</protein>
<dbReference type="PANTHER" id="PTHR43300">
    <property type="entry name" value="ACETYLTRANSFERASE"/>
    <property type="match status" value="1"/>
</dbReference>
<accession>A0A916SPG1</accession>
<dbReference type="SUPFAM" id="SSF51161">
    <property type="entry name" value="Trimeric LpxA-like enzymes"/>
    <property type="match status" value="1"/>
</dbReference>
<reference evidence="1" key="2">
    <citation type="submission" date="2020-09" db="EMBL/GenBank/DDBJ databases">
        <authorList>
            <person name="Sun Q."/>
            <person name="Zhou Y."/>
        </authorList>
    </citation>
    <scope>NUCLEOTIDE SEQUENCE</scope>
    <source>
        <strain evidence="1">CGMCC 1.12813</strain>
    </source>
</reference>
<dbReference type="AlphaFoldDB" id="A0A916SPG1"/>
<keyword evidence="2" id="KW-1185">Reference proteome</keyword>
<dbReference type="InterPro" id="IPR001451">
    <property type="entry name" value="Hexapep"/>
</dbReference>
<dbReference type="InterPro" id="IPR050179">
    <property type="entry name" value="Trans_hexapeptide_repeat"/>
</dbReference>
<dbReference type="InterPro" id="IPR011004">
    <property type="entry name" value="Trimer_LpxA-like_sf"/>
</dbReference>
<comment type="caution">
    <text evidence="1">The sequence shown here is derived from an EMBL/GenBank/DDBJ whole genome shotgun (WGS) entry which is preliminary data.</text>
</comment>
<keyword evidence="1" id="KW-0808">Transferase</keyword>
<keyword evidence="1" id="KW-0548">Nucleotidyltransferase</keyword>
<reference evidence="1" key="1">
    <citation type="journal article" date="2014" name="Int. J. Syst. Evol. Microbiol.">
        <title>Complete genome sequence of Corynebacterium casei LMG S-19264T (=DSM 44701T), isolated from a smear-ripened cheese.</title>
        <authorList>
            <consortium name="US DOE Joint Genome Institute (JGI-PGF)"/>
            <person name="Walter F."/>
            <person name="Albersmeier A."/>
            <person name="Kalinowski J."/>
            <person name="Ruckert C."/>
        </authorList>
    </citation>
    <scope>NUCLEOTIDE SEQUENCE</scope>
    <source>
        <strain evidence="1">CGMCC 1.12813</strain>
    </source>
</reference>
<dbReference type="Gene3D" id="2.160.10.10">
    <property type="entry name" value="Hexapeptide repeat proteins"/>
    <property type="match status" value="1"/>
</dbReference>
<gene>
    <name evidence="1" type="ORF">GCM10010979_26060</name>
</gene>
<dbReference type="RefSeq" id="WP_229733313.1">
    <property type="nucleotide sequence ID" value="NZ_BMGB01000001.1"/>
</dbReference>